<dbReference type="RefSeq" id="WP_183399056.1">
    <property type="nucleotide sequence ID" value="NZ_JACIDS010000003.1"/>
</dbReference>
<comment type="similarity">
    <text evidence="7">Belongs to the binding-protein-dependent transport system permease family.</text>
</comment>
<evidence type="ECO:0000256" key="8">
    <source>
        <dbReference type="SAM" id="MobiDB-lite"/>
    </source>
</evidence>
<dbReference type="PANTHER" id="PTHR32243:SF18">
    <property type="entry name" value="INNER MEMBRANE ABC TRANSPORTER PERMEASE PROTEIN YCJP"/>
    <property type="match status" value="1"/>
</dbReference>
<feature type="transmembrane region" description="Helical" evidence="7">
    <location>
        <begin position="32"/>
        <end position="53"/>
    </location>
</feature>
<feature type="transmembrane region" description="Helical" evidence="7">
    <location>
        <begin position="175"/>
        <end position="197"/>
    </location>
</feature>
<keyword evidence="6 7" id="KW-0472">Membrane</keyword>
<evidence type="ECO:0000256" key="4">
    <source>
        <dbReference type="ARBA" id="ARBA00022692"/>
    </source>
</evidence>
<dbReference type="InterPro" id="IPR000515">
    <property type="entry name" value="MetI-like"/>
</dbReference>
<dbReference type="InterPro" id="IPR050901">
    <property type="entry name" value="BP-dep_ABC_trans_perm"/>
</dbReference>
<dbReference type="GO" id="GO:0055085">
    <property type="term" value="P:transmembrane transport"/>
    <property type="evidence" value="ECO:0007669"/>
    <property type="project" value="InterPro"/>
</dbReference>
<dbReference type="EMBL" id="JACIDS010000003">
    <property type="protein sequence ID" value="MBB3931412.1"/>
    <property type="molecule type" value="Genomic_DNA"/>
</dbReference>
<organism evidence="10 11">
    <name type="scientific">Kaistia hirudinis</name>
    <dbReference type="NCBI Taxonomy" id="1293440"/>
    <lineage>
        <taxon>Bacteria</taxon>
        <taxon>Pseudomonadati</taxon>
        <taxon>Pseudomonadota</taxon>
        <taxon>Alphaproteobacteria</taxon>
        <taxon>Hyphomicrobiales</taxon>
        <taxon>Kaistiaceae</taxon>
        <taxon>Kaistia</taxon>
    </lineage>
</organism>
<dbReference type="Gene3D" id="1.10.3720.10">
    <property type="entry name" value="MetI-like"/>
    <property type="match status" value="1"/>
</dbReference>
<feature type="domain" description="ABC transmembrane type-1" evidence="9">
    <location>
        <begin position="106"/>
        <end position="294"/>
    </location>
</feature>
<feature type="region of interest" description="Disordered" evidence="8">
    <location>
        <begin position="1"/>
        <end position="26"/>
    </location>
</feature>
<name>A0A840AP57_9HYPH</name>
<gene>
    <name evidence="10" type="ORF">GGR25_002462</name>
</gene>
<evidence type="ECO:0000313" key="11">
    <source>
        <dbReference type="Proteomes" id="UP000553963"/>
    </source>
</evidence>
<keyword evidence="4 7" id="KW-0812">Transmembrane</keyword>
<evidence type="ECO:0000256" key="7">
    <source>
        <dbReference type="RuleBase" id="RU363032"/>
    </source>
</evidence>
<dbReference type="CDD" id="cd06261">
    <property type="entry name" value="TM_PBP2"/>
    <property type="match status" value="1"/>
</dbReference>
<dbReference type="AlphaFoldDB" id="A0A840AP57"/>
<dbReference type="PANTHER" id="PTHR32243">
    <property type="entry name" value="MALTOSE TRANSPORT SYSTEM PERMEASE-RELATED"/>
    <property type="match status" value="1"/>
</dbReference>
<dbReference type="PROSITE" id="PS50928">
    <property type="entry name" value="ABC_TM1"/>
    <property type="match status" value="1"/>
</dbReference>
<keyword evidence="2 7" id="KW-0813">Transport</keyword>
<feature type="transmembrane region" description="Helical" evidence="7">
    <location>
        <begin position="275"/>
        <end position="294"/>
    </location>
</feature>
<evidence type="ECO:0000259" key="9">
    <source>
        <dbReference type="PROSITE" id="PS50928"/>
    </source>
</evidence>
<proteinExistence type="inferred from homology"/>
<keyword evidence="5 7" id="KW-1133">Transmembrane helix</keyword>
<dbReference type="Proteomes" id="UP000553963">
    <property type="component" value="Unassembled WGS sequence"/>
</dbReference>
<dbReference type="SUPFAM" id="SSF161098">
    <property type="entry name" value="MetI-like"/>
    <property type="match status" value="1"/>
</dbReference>
<protein>
    <submittedName>
        <fullName evidence="10">Multiple sugar transport system permease protein/trehalose/maltose transport system permease protein</fullName>
    </submittedName>
</protein>
<evidence type="ECO:0000256" key="2">
    <source>
        <dbReference type="ARBA" id="ARBA00022448"/>
    </source>
</evidence>
<evidence type="ECO:0000256" key="5">
    <source>
        <dbReference type="ARBA" id="ARBA00022989"/>
    </source>
</evidence>
<keyword evidence="3" id="KW-1003">Cell membrane</keyword>
<keyword evidence="11" id="KW-1185">Reference proteome</keyword>
<evidence type="ECO:0000256" key="6">
    <source>
        <dbReference type="ARBA" id="ARBA00023136"/>
    </source>
</evidence>
<evidence type="ECO:0000256" key="3">
    <source>
        <dbReference type="ARBA" id="ARBA00022475"/>
    </source>
</evidence>
<feature type="transmembrane region" description="Helical" evidence="7">
    <location>
        <begin position="110"/>
        <end position="132"/>
    </location>
</feature>
<evidence type="ECO:0000256" key="1">
    <source>
        <dbReference type="ARBA" id="ARBA00004651"/>
    </source>
</evidence>
<sequence length="308" mass="33206">MSIASEPALRPARRTASGSRDRGRARSPGATIAIYGGLLVFAIWILLPVWYLVVSSLITPTQLGVKPFPLIPTSITFDNYLSVLTGSTRNQVFGSTDAGSRLLPAIGQSFFIGAVLVVLDLILAGAAAYGLSRYPFRGARSFELAIIVTRVVPAIAIIGPFFVAFRIIGVLNTPFALIISYNVFTLPLAIMILKNYFDQLPREIEEAAKIDGASRLQTLWIIVVPIARPGLVAAGVLIFLEAWSEFFYALVLTNQLTVPPLLAGFQSVQQFNWNALAAATVMSILPPVVLVLLFQRHVIGALTAGIGK</sequence>
<comment type="caution">
    <text evidence="10">The sequence shown here is derived from an EMBL/GenBank/DDBJ whole genome shotgun (WGS) entry which is preliminary data.</text>
</comment>
<dbReference type="InterPro" id="IPR035906">
    <property type="entry name" value="MetI-like_sf"/>
</dbReference>
<keyword evidence="10" id="KW-0762">Sugar transport</keyword>
<dbReference type="GO" id="GO:0005886">
    <property type="term" value="C:plasma membrane"/>
    <property type="evidence" value="ECO:0007669"/>
    <property type="project" value="UniProtKB-SubCell"/>
</dbReference>
<evidence type="ECO:0000313" key="10">
    <source>
        <dbReference type="EMBL" id="MBB3931412.1"/>
    </source>
</evidence>
<comment type="subcellular location">
    <subcellularLocation>
        <location evidence="1 7">Cell membrane</location>
        <topology evidence="1 7">Multi-pass membrane protein</topology>
    </subcellularLocation>
</comment>
<feature type="transmembrane region" description="Helical" evidence="7">
    <location>
        <begin position="218"/>
        <end position="240"/>
    </location>
</feature>
<reference evidence="10 11" key="1">
    <citation type="submission" date="2020-08" db="EMBL/GenBank/DDBJ databases">
        <title>Genomic Encyclopedia of Type Strains, Phase IV (KMG-IV): sequencing the most valuable type-strain genomes for metagenomic binning, comparative biology and taxonomic classification.</title>
        <authorList>
            <person name="Goeker M."/>
        </authorList>
    </citation>
    <scope>NUCLEOTIDE SEQUENCE [LARGE SCALE GENOMIC DNA]</scope>
    <source>
        <strain evidence="10 11">DSM 25966</strain>
    </source>
</reference>
<dbReference type="Pfam" id="PF00528">
    <property type="entry name" value="BPD_transp_1"/>
    <property type="match status" value="1"/>
</dbReference>
<feature type="transmembrane region" description="Helical" evidence="7">
    <location>
        <begin position="144"/>
        <end position="169"/>
    </location>
</feature>
<accession>A0A840AP57</accession>